<feature type="non-terminal residue" evidence="2">
    <location>
        <position position="1"/>
    </location>
</feature>
<accession>A0A813E5R8</accession>
<sequence length="54" mass="5370">APSEDSSEAPSSPVALLRSPGGSKDDTPQGNGEAAARGSSDDEEAALRVYLGVP</sequence>
<feature type="compositionally biased region" description="Low complexity" evidence="1">
    <location>
        <begin position="1"/>
        <end position="13"/>
    </location>
</feature>
<evidence type="ECO:0000256" key="1">
    <source>
        <dbReference type="SAM" id="MobiDB-lite"/>
    </source>
</evidence>
<proteinExistence type="predicted"/>
<dbReference type="Proteomes" id="UP000654075">
    <property type="component" value="Unassembled WGS sequence"/>
</dbReference>
<comment type="caution">
    <text evidence="2">The sequence shown here is derived from an EMBL/GenBank/DDBJ whole genome shotgun (WGS) entry which is preliminary data.</text>
</comment>
<feature type="non-terminal residue" evidence="2">
    <location>
        <position position="54"/>
    </location>
</feature>
<evidence type="ECO:0000313" key="2">
    <source>
        <dbReference type="EMBL" id="CAE8595578.1"/>
    </source>
</evidence>
<dbReference type="AlphaFoldDB" id="A0A813E5R8"/>
<keyword evidence="3" id="KW-1185">Reference proteome</keyword>
<evidence type="ECO:0000313" key="3">
    <source>
        <dbReference type="Proteomes" id="UP000654075"/>
    </source>
</evidence>
<reference evidence="2" key="1">
    <citation type="submission" date="2021-02" db="EMBL/GenBank/DDBJ databases">
        <authorList>
            <person name="Dougan E. K."/>
            <person name="Rhodes N."/>
            <person name="Thang M."/>
            <person name="Chan C."/>
        </authorList>
    </citation>
    <scope>NUCLEOTIDE SEQUENCE</scope>
</reference>
<organism evidence="2 3">
    <name type="scientific">Polarella glacialis</name>
    <name type="common">Dinoflagellate</name>
    <dbReference type="NCBI Taxonomy" id="89957"/>
    <lineage>
        <taxon>Eukaryota</taxon>
        <taxon>Sar</taxon>
        <taxon>Alveolata</taxon>
        <taxon>Dinophyceae</taxon>
        <taxon>Suessiales</taxon>
        <taxon>Suessiaceae</taxon>
        <taxon>Polarella</taxon>
    </lineage>
</organism>
<protein>
    <submittedName>
        <fullName evidence="2">Uncharacterized protein</fullName>
    </submittedName>
</protein>
<name>A0A813E5R8_POLGL</name>
<dbReference type="EMBL" id="CAJNNV010007933">
    <property type="protein sequence ID" value="CAE8595578.1"/>
    <property type="molecule type" value="Genomic_DNA"/>
</dbReference>
<gene>
    <name evidence="2" type="ORF">PGLA1383_LOCUS14089</name>
</gene>
<feature type="region of interest" description="Disordered" evidence="1">
    <location>
        <begin position="1"/>
        <end position="44"/>
    </location>
</feature>